<evidence type="ECO:0000256" key="3">
    <source>
        <dbReference type="ARBA" id="ARBA00023125"/>
    </source>
</evidence>
<evidence type="ECO:0000256" key="2">
    <source>
        <dbReference type="ARBA" id="ARBA00022908"/>
    </source>
</evidence>
<accession>A0A1H0JW20</accession>
<dbReference type="InterPro" id="IPR010998">
    <property type="entry name" value="Integrase_recombinase_N"/>
</dbReference>
<dbReference type="OrthoDB" id="5391994at2"/>
<evidence type="ECO:0000259" key="7">
    <source>
        <dbReference type="PROSITE" id="PS51900"/>
    </source>
</evidence>
<dbReference type="InterPro" id="IPR044068">
    <property type="entry name" value="CB"/>
</dbReference>
<evidence type="ECO:0000256" key="4">
    <source>
        <dbReference type="ARBA" id="ARBA00023172"/>
    </source>
</evidence>
<keyword evidence="2" id="KW-0229">DNA integration</keyword>
<proteinExistence type="predicted"/>
<dbReference type="PANTHER" id="PTHR30349">
    <property type="entry name" value="PHAGE INTEGRASE-RELATED"/>
    <property type="match status" value="1"/>
</dbReference>
<dbReference type="EMBL" id="FNII01000035">
    <property type="protein sequence ID" value="SDO47827.1"/>
    <property type="molecule type" value="Genomic_DNA"/>
</dbReference>
<evidence type="ECO:0000313" key="8">
    <source>
        <dbReference type="EMBL" id="SDO47827.1"/>
    </source>
</evidence>
<dbReference type="STRING" id="416873.SAMN04487951_1354"/>
<dbReference type="InterPro" id="IPR011010">
    <property type="entry name" value="DNA_brk_join_enz"/>
</dbReference>
<dbReference type="GO" id="GO:0015074">
    <property type="term" value="P:DNA integration"/>
    <property type="evidence" value="ECO:0007669"/>
    <property type="project" value="UniProtKB-KW"/>
</dbReference>
<sequence length="333" mass="37698">MNQSPNVATLIERYFTVRLMQQRNVSSNTIASYRDTFRLLFRFAQVRLRKPPSALNLADIDAPFISAFLTDIEIARGASIRTRNLRLTAIRSFFRFVSFEEPACSALIQQVLAIPSKRHEKRQVHFLTRPEIEAILATPDRTTWLGRRDHTLLLLMVQTGLRLCELINLDRDAIQLGSGAHVRCVGKGRKERCVPLTSYAQTTLEVWLKESAPRSTNALFPSIRGSRLSADSVQALLAKHVRVAREKCPSLTSKRVSPHVLRHSAAMELLQAGVDCSVIALWLGHESIETTQTYLHAHLALKEEALAKLEPYEPDKLIRFKPDDRLLAFLESL</sequence>
<dbReference type="InterPro" id="IPR004107">
    <property type="entry name" value="Integrase_SAM-like_N"/>
</dbReference>
<evidence type="ECO:0000256" key="5">
    <source>
        <dbReference type="PROSITE-ProRule" id="PRU01248"/>
    </source>
</evidence>
<keyword evidence="3 5" id="KW-0238">DNA-binding</keyword>
<name>A0A1H0JW20_9GAMM</name>
<dbReference type="PROSITE" id="PS51900">
    <property type="entry name" value="CB"/>
    <property type="match status" value="1"/>
</dbReference>
<keyword evidence="1" id="KW-0159">Chromosome partition</keyword>
<dbReference type="GO" id="GO:0006310">
    <property type="term" value="P:DNA recombination"/>
    <property type="evidence" value="ECO:0007669"/>
    <property type="project" value="UniProtKB-KW"/>
</dbReference>
<dbReference type="Pfam" id="PF02899">
    <property type="entry name" value="Phage_int_SAM_1"/>
    <property type="match status" value="1"/>
</dbReference>
<dbReference type="Gene3D" id="1.10.443.10">
    <property type="entry name" value="Intergrase catalytic core"/>
    <property type="match status" value="1"/>
</dbReference>
<feature type="domain" description="Core-binding (CB)" evidence="7">
    <location>
        <begin position="5"/>
        <end position="98"/>
    </location>
</feature>
<dbReference type="RefSeq" id="WP_089708584.1">
    <property type="nucleotide sequence ID" value="NZ_FNII01000035.1"/>
</dbReference>
<organism evidence="8 9">
    <name type="scientific">Vreelandella arcis</name>
    <dbReference type="NCBI Taxonomy" id="416873"/>
    <lineage>
        <taxon>Bacteria</taxon>
        <taxon>Pseudomonadati</taxon>
        <taxon>Pseudomonadota</taxon>
        <taxon>Gammaproteobacteria</taxon>
        <taxon>Oceanospirillales</taxon>
        <taxon>Halomonadaceae</taxon>
        <taxon>Vreelandella</taxon>
    </lineage>
</organism>
<dbReference type="Gene3D" id="1.10.150.130">
    <property type="match status" value="1"/>
</dbReference>
<dbReference type="Proteomes" id="UP000199677">
    <property type="component" value="Unassembled WGS sequence"/>
</dbReference>
<dbReference type="GO" id="GO:0003677">
    <property type="term" value="F:DNA binding"/>
    <property type="evidence" value="ECO:0007669"/>
    <property type="project" value="UniProtKB-UniRule"/>
</dbReference>
<dbReference type="InterPro" id="IPR013762">
    <property type="entry name" value="Integrase-like_cat_sf"/>
</dbReference>
<protein>
    <submittedName>
        <fullName evidence="8">Site-specific recombinase XerD</fullName>
    </submittedName>
</protein>
<reference evidence="9" key="1">
    <citation type="submission" date="2016-10" db="EMBL/GenBank/DDBJ databases">
        <authorList>
            <person name="Varghese N."/>
            <person name="Submissions S."/>
        </authorList>
    </citation>
    <scope>NUCLEOTIDE SEQUENCE [LARGE SCALE GENOMIC DNA]</scope>
    <source>
        <strain evidence="9">CGMCC 1.6494</strain>
    </source>
</reference>
<dbReference type="GO" id="GO:0007059">
    <property type="term" value="P:chromosome segregation"/>
    <property type="evidence" value="ECO:0007669"/>
    <property type="project" value="UniProtKB-KW"/>
</dbReference>
<dbReference type="InterPro" id="IPR050090">
    <property type="entry name" value="Tyrosine_recombinase_XerCD"/>
</dbReference>
<evidence type="ECO:0000256" key="1">
    <source>
        <dbReference type="ARBA" id="ARBA00022829"/>
    </source>
</evidence>
<dbReference type="SUPFAM" id="SSF56349">
    <property type="entry name" value="DNA breaking-rejoining enzymes"/>
    <property type="match status" value="1"/>
</dbReference>
<dbReference type="InterPro" id="IPR002104">
    <property type="entry name" value="Integrase_catalytic"/>
</dbReference>
<feature type="domain" description="Tyr recombinase" evidence="6">
    <location>
        <begin position="122"/>
        <end position="307"/>
    </location>
</feature>
<dbReference type="PROSITE" id="PS51898">
    <property type="entry name" value="TYR_RECOMBINASE"/>
    <property type="match status" value="1"/>
</dbReference>
<evidence type="ECO:0000259" key="6">
    <source>
        <dbReference type="PROSITE" id="PS51898"/>
    </source>
</evidence>
<gene>
    <name evidence="8" type="ORF">SAMN04487951_1354</name>
</gene>
<dbReference type="PANTHER" id="PTHR30349:SF81">
    <property type="entry name" value="TYROSINE RECOMBINASE XERC"/>
    <property type="match status" value="1"/>
</dbReference>
<keyword evidence="9" id="KW-1185">Reference proteome</keyword>
<dbReference type="Pfam" id="PF00589">
    <property type="entry name" value="Phage_integrase"/>
    <property type="match status" value="1"/>
</dbReference>
<keyword evidence="4" id="KW-0233">DNA recombination</keyword>
<evidence type="ECO:0000313" key="9">
    <source>
        <dbReference type="Proteomes" id="UP000199677"/>
    </source>
</evidence>
<dbReference type="AlphaFoldDB" id="A0A1H0JW20"/>